<dbReference type="PANTHER" id="PTHR35789:SF1">
    <property type="entry name" value="SPORE GERMINATION PROTEIN B3"/>
    <property type="match status" value="1"/>
</dbReference>
<keyword evidence="7" id="KW-0449">Lipoprotein</keyword>
<dbReference type="RefSeq" id="WP_202769544.1">
    <property type="nucleotide sequence ID" value="NZ_JAESWA010000029.1"/>
</dbReference>
<keyword evidence="5" id="KW-0472">Membrane</keyword>
<reference evidence="10" key="1">
    <citation type="submission" date="2021-01" db="EMBL/GenBank/DDBJ databases">
        <title>Genome public.</title>
        <authorList>
            <person name="Liu C."/>
            <person name="Sun Q."/>
        </authorList>
    </citation>
    <scope>NUCLEOTIDE SEQUENCE</scope>
    <source>
        <strain evidence="10">YIM B02565</strain>
    </source>
</reference>
<evidence type="ECO:0000313" key="11">
    <source>
        <dbReference type="Proteomes" id="UP000623681"/>
    </source>
</evidence>
<evidence type="ECO:0000256" key="4">
    <source>
        <dbReference type="ARBA" id="ARBA00022729"/>
    </source>
</evidence>
<name>A0A937FIH8_9CLOT</name>
<evidence type="ECO:0000256" key="3">
    <source>
        <dbReference type="ARBA" id="ARBA00022544"/>
    </source>
</evidence>
<evidence type="ECO:0000259" key="9">
    <source>
        <dbReference type="Pfam" id="PF25198"/>
    </source>
</evidence>
<accession>A0A937FIH8</accession>
<evidence type="ECO:0000256" key="2">
    <source>
        <dbReference type="ARBA" id="ARBA00007886"/>
    </source>
</evidence>
<dbReference type="Pfam" id="PF25198">
    <property type="entry name" value="Spore_GerAC_N"/>
    <property type="match status" value="1"/>
</dbReference>
<keyword evidence="11" id="KW-1185">Reference proteome</keyword>
<keyword evidence="3" id="KW-0309">Germination</keyword>
<dbReference type="NCBIfam" id="TIGR02887">
    <property type="entry name" value="spore_ger_x_C"/>
    <property type="match status" value="1"/>
</dbReference>
<comment type="subcellular location">
    <subcellularLocation>
        <location evidence="1">Membrane</location>
        <topology evidence="1">Lipid-anchor</topology>
    </subcellularLocation>
</comment>
<protein>
    <submittedName>
        <fullName evidence="10">Ger(X)C family spore germination protein</fullName>
    </submittedName>
</protein>
<evidence type="ECO:0000256" key="7">
    <source>
        <dbReference type="ARBA" id="ARBA00023288"/>
    </source>
</evidence>
<keyword evidence="4" id="KW-0732">Signal</keyword>
<gene>
    <name evidence="10" type="ORF">JK634_20035</name>
</gene>
<dbReference type="EMBL" id="JAESWA010000029">
    <property type="protein sequence ID" value="MBL4934084.1"/>
    <property type="molecule type" value="Genomic_DNA"/>
</dbReference>
<dbReference type="Proteomes" id="UP000623681">
    <property type="component" value="Unassembled WGS sequence"/>
</dbReference>
<evidence type="ECO:0000256" key="6">
    <source>
        <dbReference type="ARBA" id="ARBA00023139"/>
    </source>
</evidence>
<proteinExistence type="inferred from homology"/>
<dbReference type="Pfam" id="PF05504">
    <property type="entry name" value="Spore_GerAC"/>
    <property type="match status" value="1"/>
</dbReference>
<dbReference type="Gene3D" id="3.30.300.210">
    <property type="entry name" value="Nutrient germinant receptor protein C, domain 3"/>
    <property type="match status" value="1"/>
</dbReference>
<evidence type="ECO:0000256" key="5">
    <source>
        <dbReference type="ARBA" id="ARBA00023136"/>
    </source>
</evidence>
<dbReference type="PANTHER" id="PTHR35789">
    <property type="entry name" value="SPORE GERMINATION PROTEIN B3"/>
    <property type="match status" value="1"/>
</dbReference>
<comment type="caution">
    <text evidence="10">The sequence shown here is derived from an EMBL/GenBank/DDBJ whole genome shotgun (WGS) entry which is preliminary data.</text>
</comment>
<dbReference type="InterPro" id="IPR038501">
    <property type="entry name" value="Spore_GerAC_C_sf"/>
</dbReference>
<evidence type="ECO:0000259" key="8">
    <source>
        <dbReference type="Pfam" id="PF05504"/>
    </source>
</evidence>
<dbReference type="InterPro" id="IPR046953">
    <property type="entry name" value="Spore_GerAC-like_C"/>
</dbReference>
<keyword evidence="6" id="KW-0564">Palmitate</keyword>
<dbReference type="GO" id="GO:0016020">
    <property type="term" value="C:membrane"/>
    <property type="evidence" value="ECO:0007669"/>
    <property type="project" value="UniProtKB-SubCell"/>
</dbReference>
<dbReference type="InterPro" id="IPR008844">
    <property type="entry name" value="Spore_GerAC-like"/>
</dbReference>
<organism evidence="10 11">
    <name type="scientific">Clostridium paridis</name>
    <dbReference type="NCBI Taxonomy" id="2803863"/>
    <lineage>
        <taxon>Bacteria</taxon>
        <taxon>Bacillati</taxon>
        <taxon>Bacillota</taxon>
        <taxon>Clostridia</taxon>
        <taxon>Eubacteriales</taxon>
        <taxon>Clostridiaceae</taxon>
        <taxon>Clostridium</taxon>
    </lineage>
</organism>
<dbReference type="AlphaFoldDB" id="A0A937FIH8"/>
<dbReference type="GO" id="GO:0009847">
    <property type="term" value="P:spore germination"/>
    <property type="evidence" value="ECO:0007669"/>
    <property type="project" value="InterPro"/>
</dbReference>
<sequence length="373" mass="42786">MKKIILIMLMIISLNLNGCYNYRDMNKLLFSSLQIYDIDEKEEEYKVYNECFKALRGEGEKAGLERKVILKGRGRSINDALNDLYMSAGYQIAYDVNKILIYTESAARYGLDNFTDFPDRDPKPTLRQFMFIYEGDPENFINISLDDEKYLGEFLENMMLYQNKASNIIDLRLNNYLNNKLMGSRTNVVPIVERTEKSIKTRIGVNGAAVLVDGKMLDKINNEQVEAYNLLNNKLKSGGLFVGNPEHKEKIVSLNILSSKPKRKVYLEDGRVKANIVIDTRLSVNEAQISLRLSDDNIRKEIKGSAEEKITKKCNELFNKFKMNGIDILNIERELNMKYPNNNIENPISKTDLEVQVNVRIDGSGDIKDTQGK</sequence>
<feature type="domain" description="Spore germination GerAC-like C-terminal" evidence="8">
    <location>
        <begin position="206"/>
        <end position="365"/>
    </location>
</feature>
<dbReference type="InterPro" id="IPR057336">
    <property type="entry name" value="GerAC_N"/>
</dbReference>
<feature type="domain" description="Spore germination protein N-terminal" evidence="9">
    <location>
        <begin position="21"/>
        <end position="193"/>
    </location>
</feature>
<comment type="similarity">
    <text evidence="2">Belongs to the GerABKC lipoprotein family.</text>
</comment>
<evidence type="ECO:0000313" key="10">
    <source>
        <dbReference type="EMBL" id="MBL4934084.1"/>
    </source>
</evidence>
<evidence type="ECO:0000256" key="1">
    <source>
        <dbReference type="ARBA" id="ARBA00004635"/>
    </source>
</evidence>